<protein>
    <recommendedName>
        <fullName evidence="3">Asp23/Gls24 family envelope stress response protein</fullName>
    </recommendedName>
</protein>
<evidence type="ECO:0000313" key="2">
    <source>
        <dbReference type="Proteomes" id="UP001067235"/>
    </source>
</evidence>
<evidence type="ECO:0008006" key="3">
    <source>
        <dbReference type="Google" id="ProtNLM"/>
    </source>
</evidence>
<gene>
    <name evidence="1" type="ORF">O4213_11545</name>
</gene>
<name>A0ABT4MX74_GORRU</name>
<reference evidence="1" key="1">
    <citation type="submission" date="2022-12" db="EMBL/GenBank/DDBJ databases">
        <authorList>
            <person name="Krivoruchko A.V."/>
            <person name="Elkin A."/>
        </authorList>
    </citation>
    <scope>NUCLEOTIDE SEQUENCE</scope>
    <source>
        <strain evidence="1">IEGM 1388</strain>
    </source>
</reference>
<accession>A0ABT4MX74</accession>
<evidence type="ECO:0000313" key="1">
    <source>
        <dbReference type="EMBL" id="MCZ4550616.1"/>
    </source>
</evidence>
<dbReference type="Proteomes" id="UP001067235">
    <property type="component" value="Unassembled WGS sequence"/>
</dbReference>
<dbReference type="RefSeq" id="WP_168187048.1">
    <property type="nucleotide sequence ID" value="NZ_JAPWIE010000003.1"/>
</dbReference>
<comment type="caution">
    <text evidence="1">The sequence shown here is derived from an EMBL/GenBank/DDBJ whole genome shotgun (WGS) entry which is preliminary data.</text>
</comment>
<sequence>MTPAQQVATAVTDLDGVAELHGGVLGEVATYLPGGRVSGVRLDKSGVEVHVVLFLDDDIRAVAAEVQRVASDVVGVPATVVVEDVVARV</sequence>
<proteinExistence type="predicted"/>
<organism evidence="1 2">
    <name type="scientific">Gordonia rubripertincta</name>
    <name type="common">Rhodococcus corallinus</name>
    <dbReference type="NCBI Taxonomy" id="36822"/>
    <lineage>
        <taxon>Bacteria</taxon>
        <taxon>Bacillati</taxon>
        <taxon>Actinomycetota</taxon>
        <taxon>Actinomycetes</taxon>
        <taxon>Mycobacteriales</taxon>
        <taxon>Gordoniaceae</taxon>
        <taxon>Gordonia</taxon>
    </lineage>
</organism>
<keyword evidence="2" id="KW-1185">Reference proteome</keyword>
<dbReference type="EMBL" id="JAPWIE010000003">
    <property type="protein sequence ID" value="MCZ4550616.1"/>
    <property type="molecule type" value="Genomic_DNA"/>
</dbReference>